<evidence type="ECO:0000313" key="2">
    <source>
        <dbReference type="Proteomes" id="UP001056120"/>
    </source>
</evidence>
<evidence type="ECO:0000313" key="1">
    <source>
        <dbReference type="EMBL" id="KAI3821692.1"/>
    </source>
</evidence>
<protein>
    <submittedName>
        <fullName evidence="1">Uncharacterized protein</fullName>
    </submittedName>
</protein>
<comment type="caution">
    <text evidence="1">The sequence shown here is derived from an EMBL/GenBank/DDBJ whole genome shotgun (WGS) entry which is preliminary data.</text>
</comment>
<dbReference type="Proteomes" id="UP001056120">
    <property type="component" value="Linkage Group LG03"/>
</dbReference>
<keyword evidence="2" id="KW-1185">Reference proteome</keyword>
<sequence length="225" mass="26532">MSKGLSLLCKKVQAEMLELPNKRIRKHRHTHAHHTMELELSLSPPNQTRHPIKKSRHGDPCRFPLVSWNHDEDDQQPNTFFTGDYQPDLDDDGEGVIGWPPLHSWRKRLMEENQHERVEVFNRGEHHEEGDININVMNRNCNELFVKVKMDGVGIARKIDLNAFHSYQTLTTALIHMFDKYVEIEEDGAAYKLMYQHRDGHWHLGGDLPWEMFIRSVKRIQMVRN</sequence>
<dbReference type="EMBL" id="CM042020">
    <property type="protein sequence ID" value="KAI3821692.1"/>
    <property type="molecule type" value="Genomic_DNA"/>
</dbReference>
<reference evidence="2" key="1">
    <citation type="journal article" date="2022" name="Mol. Ecol. Resour.">
        <title>The genomes of chicory, endive, great burdock and yacon provide insights into Asteraceae palaeo-polyploidization history and plant inulin production.</title>
        <authorList>
            <person name="Fan W."/>
            <person name="Wang S."/>
            <person name="Wang H."/>
            <person name="Wang A."/>
            <person name="Jiang F."/>
            <person name="Liu H."/>
            <person name="Zhao H."/>
            <person name="Xu D."/>
            <person name="Zhang Y."/>
        </authorList>
    </citation>
    <scope>NUCLEOTIDE SEQUENCE [LARGE SCALE GENOMIC DNA]</scope>
    <source>
        <strain evidence="2">cv. Yunnan</strain>
    </source>
</reference>
<organism evidence="1 2">
    <name type="scientific">Smallanthus sonchifolius</name>
    <dbReference type="NCBI Taxonomy" id="185202"/>
    <lineage>
        <taxon>Eukaryota</taxon>
        <taxon>Viridiplantae</taxon>
        <taxon>Streptophyta</taxon>
        <taxon>Embryophyta</taxon>
        <taxon>Tracheophyta</taxon>
        <taxon>Spermatophyta</taxon>
        <taxon>Magnoliopsida</taxon>
        <taxon>eudicotyledons</taxon>
        <taxon>Gunneridae</taxon>
        <taxon>Pentapetalae</taxon>
        <taxon>asterids</taxon>
        <taxon>campanulids</taxon>
        <taxon>Asterales</taxon>
        <taxon>Asteraceae</taxon>
        <taxon>Asteroideae</taxon>
        <taxon>Heliantheae alliance</taxon>
        <taxon>Millerieae</taxon>
        <taxon>Smallanthus</taxon>
    </lineage>
</organism>
<name>A0ACB9JMX4_9ASTR</name>
<reference evidence="1 2" key="2">
    <citation type="journal article" date="2022" name="Mol. Ecol. Resour.">
        <title>The genomes of chicory, endive, great burdock and yacon provide insights into Asteraceae paleo-polyploidization history and plant inulin production.</title>
        <authorList>
            <person name="Fan W."/>
            <person name="Wang S."/>
            <person name="Wang H."/>
            <person name="Wang A."/>
            <person name="Jiang F."/>
            <person name="Liu H."/>
            <person name="Zhao H."/>
            <person name="Xu D."/>
            <person name="Zhang Y."/>
        </authorList>
    </citation>
    <scope>NUCLEOTIDE SEQUENCE [LARGE SCALE GENOMIC DNA]</scope>
    <source>
        <strain evidence="2">cv. Yunnan</strain>
        <tissue evidence="1">Leaves</tissue>
    </source>
</reference>
<accession>A0ACB9JMX4</accession>
<gene>
    <name evidence="1" type="ORF">L1987_09263</name>
</gene>
<proteinExistence type="predicted"/>